<evidence type="ECO:0000259" key="20">
    <source>
        <dbReference type="PROSITE" id="PS50011"/>
    </source>
</evidence>
<feature type="signal peptide" evidence="19">
    <location>
        <begin position="1"/>
        <end position="35"/>
    </location>
</feature>
<dbReference type="Pfam" id="PF08263">
    <property type="entry name" value="LRRNT_2"/>
    <property type="match status" value="2"/>
</dbReference>
<evidence type="ECO:0000256" key="11">
    <source>
        <dbReference type="ARBA" id="ARBA00022741"/>
    </source>
</evidence>
<dbReference type="GO" id="GO:0005886">
    <property type="term" value="C:plasma membrane"/>
    <property type="evidence" value="ECO:0007669"/>
    <property type="project" value="UniProtKB-SubCell"/>
</dbReference>
<dbReference type="PANTHER" id="PTHR27008">
    <property type="entry name" value="OS04G0122200 PROTEIN"/>
    <property type="match status" value="1"/>
</dbReference>
<dbReference type="FunFam" id="3.30.200.20:FF:000432">
    <property type="entry name" value="LRR receptor-like serine/threonine-protein kinase EFR"/>
    <property type="match status" value="1"/>
</dbReference>
<dbReference type="PROSITE" id="PS00108">
    <property type="entry name" value="PROTEIN_KINASE_ST"/>
    <property type="match status" value="1"/>
</dbReference>
<dbReference type="FunFam" id="3.80.10.10:FF:000288">
    <property type="entry name" value="LRR receptor-like serine/threonine-protein kinase EFR"/>
    <property type="match status" value="1"/>
</dbReference>
<evidence type="ECO:0000256" key="1">
    <source>
        <dbReference type="ARBA" id="ARBA00004162"/>
    </source>
</evidence>
<evidence type="ECO:0000256" key="14">
    <source>
        <dbReference type="ARBA" id="ARBA00022989"/>
    </source>
</evidence>
<sequence>MTFQQTNLCASSSSIYLHVILLFSTCLLCLQVAITATAPTNETDRLALLEFKKSVPQDPFKILSSWNDSMNFCNWHGITCGRRHQRVTALNLEGYKLHGSISPDIGNLTFLRLINLQNNSFYGEIPQEVGHLYRLRQLSLNNNTLEGEIPSGLSNCSNLRFINLIVNNLKGKIPAELGSLMKLERLSLSRNNLTGGVPPSFGNISSLKQFGASYNNLVGNIPDAIGQLKGLRHFIIGINKLSGTIPSSLYNVSSLQSLSVPSNQLNGTLPLNIGLNLPNLKFLQFDSNNFFGPIPASLCNATQLQNIDLGENNFIGSIPTNLGNLLDLYELRLGNNYLGRDLHFLTSLTNCSKLEILGLNTNQFEGVLPNSISNLSTQLTGLYFTENEISGTLPASLENLVNLIILALYSNHFTGIIPTTFGKFQKMQILGLSRNKLSGEIPASIGNLTQLFALQLGENKFEGTIPPTIVNCQNLQYLNISQNNLNGSIPQQLIGPSSLQIIFLNLSHNSFTGKLPVEVGNLKNVFRLDVSNNNLSGEIPTSIGNCLILEHLYLQGNSFEGSLPSSIASLKGLQHLDVSQNNLSGSIPKGIEKLHFLKYLNISFNNFEGEVPTEGVFKNISVISLIGNTKLCGGISKLQLPKCPISVMKPRKSTGFKLAVVVSIVIFFFLVSSFLVLFWMKISKKKLPSMVSTIGLLPNVSYKELYQATNRFSPSNLIGYGSFGVVYKGALGQEERLVAIKVLNLQQKRASKSFMAECNALRNIRHRNLVKILTCCSSMDYNGNQFKALVFEFMTNGSLDIWLHPKRDNKNQLSSLSLLQRLNIAIDVAFAIDYLHNHSAQPIIHCDLKPSNILLDNDMVAHVSDFGLARLLPTTDDSSQKQSSTIGIKGSIGYAAPEYGMGGEASTEGDMYSYGIFLLEMFLRKRPTDEMFRDGLNLHNFAKMALPERLVQIVDPILLPRDVEETQTSTLAREDYNENEIQADEGTLDIVNLCQIDANVHKCLVSVLEIGLACSMESPKERMNMEEDPQRWTYLVESKLRCNKLLEEISGIYLLFLLSKDLAFLLYKEKKNVIHQLPSPPKQMTLQQTYLCASPSSIYLHVILLFSTCLLCLLTAITATTPTNEIDPLALLKFKEYVPQDPFNILSSWNASMNFCN</sequence>
<evidence type="ECO:0000256" key="17">
    <source>
        <dbReference type="PROSITE-ProRule" id="PRU10141"/>
    </source>
</evidence>
<keyword evidence="7" id="KW-0808">Transferase</keyword>
<keyword evidence="14 18" id="KW-1133">Transmembrane helix</keyword>
<dbReference type="InterPro" id="IPR008271">
    <property type="entry name" value="Ser/Thr_kinase_AS"/>
</dbReference>
<dbReference type="InterPro" id="IPR001611">
    <property type="entry name" value="Leu-rich_rpt"/>
</dbReference>
<dbReference type="AlphaFoldDB" id="A0AAW2D1U2"/>
<dbReference type="Pfam" id="PF00560">
    <property type="entry name" value="LRR_1"/>
    <property type="match status" value="6"/>
</dbReference>
<comment type="caution">
    <text evidence="21">The sequence shown here is derived from an EMBL/GenBank/DDBJ whole genome shotgun (WGS) entry which is preliminary data.</text>
</comment>
<dbReference type="PANTHER" id="PTHR27008:SF592">
    <property type="entry name" value="LEUCINE-RICH REPEAT RECEPTOR-LIKE PROTEIN KINASE FAMILY PROTEIN-RELATED"/>
    <property type="match status" value="1"/>
</dbReference>
<evidence type="ECO:0000256" key="18">
    <source>
        <dbReference type="SAM" id="Phobius"/>
    </source>
</evidence>
<keyword evidence="13 17" id="KW-0067">ATP-binding</keyword>
<keyword evidence="15 18" id="KW-0472">Membrane</keyword>
<dbReference type="InterPro" id="IPR003591">
    <property type="entry name" value="Leu-rich_rpt_typical-subtyp"/>
</dbReference>
<keyword evidence="11 17" id="KW-0547">Nucleotide-binding</keyword>
<dbReference type="Pfam" id="PF07714">
    <property type="entry name" value="PK_Tyr_Ser-Thr"/>
    <property type="match status" value="1"/>
</dbReference>
<evidence type="ECO:0000313" key="22">
    <source>
        <dbReference type="Proteomes" id="UP001459277"/>
    </source>
</evidence>
<dbReference type="InterPro" id="IPR017441">
    <property type="entry name" value="Protein_kinase_ATP_BS"/>
</dbReference>
<evidence type="ECO:0000256" key="12">
    <source>
        <dbReference type="ARBA" id="ARBA00022777"/>
    </source>
</evidence>
<keyword evidence="5" id="KW-0723">Serine/threonine-protein kinase</keyword>
<evidence type="ECO:0000256" key="2">
    <source>
        <dbReference type="ARBA" id="ARBA00008684"/>
    </source>
</evidence>
<evidence type="ECO:0000256" key="4">
    <source>
        <dbReference type="ARBA" id="ARBA00022475"/>
    </source>
</evidence>
<evidence type="ECO:0000256" key="5">
    <source>
        <dbReference type="ARBA" id="ARBA00022527"/>
    </source>
</evidence>
<dbReference type="EMBL" id="JAZDWU010000005">
    <property type="protein sequence ID" value="KAL0003335.1"/>
    <property type="molecule type" value="Genomic_DNA"/>
</dbReference>
<dbReference type="SMART" id="SM00369">
    <property type="entry name" value="LRR_TYP"/>
    <property type="match status" value="7"/>
</dbReference>
<keyword evidence="4" id="KW-1003">Cell membrane</keyword>
<evidence type="ECO:0000256" key="6">
    <source>
        <dbReference type="ARBA" id="ARBA00022614"/>
    </source>
</evidence>
<dbReference type="Gene3D" id="3.30.200.20">
    <property type="entry name" value="Phosphorylase Kinase, domain 1"/>
    <property type="match status" value="1"/>
</dbReference>
<keyword evidence="8 18" id="KW-0812">Transmembrane</keyword>
<dbReference type="InterPro" id="IPR013210">
    <property type="entry name" value="LRR_N_plant-typ"/>
</dbReference>
<dbReference type="InterPro" id="IPR001245">
    <property type="entry name" value="Ser-Thr/Tyr_kinase_cat_dom"/>
</dbReference>
<evidence type="ECO:0000256" key="16">
    <source>
        <dbReference type="ARBA" id="ARBA00023180"/>
    </source>
</evidence>
<comment type="similarity">
    <text evidence="2">Belongs to the protein kinase superfamily. Ser/Thr protein kinase family.</text>
</comment>
<feature type="binding site" evidence="17">
    <location>
        <position position="741"/>
    </location>
    <ligand>
        <name>ATP</name>
        <dbReference type="ChEBI" id="CHEBI:30616"/>
    </ligand>
</feature>
<evidence type="ECO:0000256" key="15">
    <source>
        <dbReference type="ARBA" id="ARBA00023136"/>
    </source>
</evidence>
<dbReference type="Gene3D" id="1.10.510.10">
    <property type="entry name" value="Transferase(Phosphotransferase) domain 1"/>
    <property type="match status" value="1"/>
</dbReference>
<evidence type="ECO:0000256" key="3">
    <source>
        <dbReference type="ARBA" id="ARBA00012513"/>
    </source>
</evidence>
<comment type="subcellular location">
    <subcellularLocation>
        <location evidence="1">Cell membrane</location>
        <topology evidence="1">Single-pass membrane protein</topology>
    </subcellularLocation>
</comment>
<evidence type="ECO:0000313" key="21">
    <source>
        <dbReference type="EMBL" id="KAL0003335.1"/>
    </source>
</evidence>
<organism evidence="21 22">
    <name type="scientific">Lithocarpus litseifolius</name>
    <dbReference type="NCBI Taxonomy" id="425828"/>
    <lineage>
        <taxon>Eukaryota</taxon>
        <taxon>Viridiplantae</taxon>
        <taxon>Streptophyta</taxon>
        <taxon>Embryophyta</taxon>
        <taxon>Tracheophyta</taxon>
        <taxon>Spermatophyta</taxon>
        <taxon>Magnoliopsida</taxon>
        <taxon>eudicotyledons</taxon>
        <taxon>Gunneridae</taxon>
        <taxon>Pentapetalae</taxon>
        <taxon>rosids</taxon>
        <taxon>fabids</taxon>
        <taxon>Fagales</taxon>
        <taxon>Fagaceae</taxon>
        <taxon>Lithocarpus</taxon>
    </lineage>
</organism>
<dbReference type="SMART" id="SM00220">
    <property type="entry name" value="S_TKc"/>
    <property type="match status" value="1"/>
</dbReference>
<dbReference type="Proteomes" id="UP001459277">
    <property type="component" value="Unassembled WGS sequence"/>
</dbReference>
<dbReference type="Pfam" id="PF13855">
    <property type="entry name" value="LRR_8"/>
    <property type="match status" value="2"/>
</dbReference>
<proteinExistence type="inferred from homology"/>
<dbReference type="InterPro" id="IPR011009">
    <property type="entry name" value="Kinase-like_dom_sf"/>
</dbReference>
<dbReference type="GO" id="GO:0005524">
    <property type="term" value="F:ATP binding"/>
    <property type="evidence" value="ECO:0007669"/>
    <property type="project" value="UniProtKB-UniRule"/>
</dbReference>
<dbReference type="FunFam" id="3.80.10.10:FF:000565">
    <property type="entry name" value="Leucine-rich repeat receptor-like kinase protein FLORAL ORGAN NUMBER1"/>
    <property type="match status" value="1"/>
</dbReference>
<keyword evidence="6" id="KW-0433">Leucine-rich repeat</keyword>
<dbReference type="Gene3D" id="3.80.10.10">
    <property type="entry name" value="Ribonuclease Inhibitor"/>
    <property type="match status" value="3"/>
</dbReference>
<feature type="domain" description="Protein kinase" evidence="20">
    <location>
        <begin position="712"/>
        <end position="1035"/>
    </location>
</feature>
<evidence type="ECO:0000256" key="10">
    <source>
        <dbReference type="ARBA" id="ARBA00022737"/>
    </source>
</evidence>
<feature type="transmembrane region" description="Helical" evidence="18">
    <location>
        <begin position="658"/>
        <end position="680"/>
    </location>
</feature>
<accession>A0AAW2D1U2</accession>
<feature type="transmembrane region" description="Helical" evidence="18">
    <location>
        <begin position="1098"/>
        <end position="1119"/>
    </location>
</feature>
<dbReference type="InterPro" id="IPR032675">
    <property type="entry name" value="LRR_dom_sf"/>
</dbReference>
<evidence type="ECO:0000256" key="13">
    <source>
        <dbReference type="ARBA" id="ARBA00022840"/>
    </source>
</evidence>
<dbReference type="SUPFAM" id="SSF56112">
    <property type="entry name" value="Protein kinase-like (PK-like)"/>
    <property type="match status" value="1"/>
</dbReference>
<keyword evidence="16" id="KW-0325">Glycoprotein</keyword>
<keyword evidence="22" id="KW-1185">Reference proteome</keyword>
<dbReference type="PROSITE" id="PS50011">
    <property type="entry name" value="PROTEIN_KINASE_DOM"/>
    <property type="match status" value="1"/>
</dbReference>
<evidence type="ECO:0000256" key="7">
    <source>
        <dbReference type="ARBA" id="ARBA00022679"/>
    </source>
</evidence>
<evidence type="ECO:0000256" key="19">
    <source>
        <dbReference type="SAM" id="SignalP"/>
    </source>
</evidence>
<keyword evidence="9 19" id="KW-0732">Signal</keyword>
<evidence type="ECO:0000256" key="9">
    <source>
        <dbReference type="ARBA" id="ARBA00022729"/>
    </source>
</evidence>
<dbReference type="FunFam" id="3.80.10.10:FF:000383">
    <property type="entry name" value="Leucine-rich repeat receptor protein kinase EMS1"/>
    <property type="match status" value="2"/>
</dbReference>
<dbReference type="InterPro" id="IPR000719">
    <property type="entry name" value="Prot_kinase_dom"/>
</dbReference>
<dbReference type="SUPFAM" id="SSF52047">
    <property type="entry name" value="RNI-like"/>
    <property type="match status" value="1"/>
</dbReference>
<dbReference type="PROSITE" id="PS00107">
    <property type="entry name" value="PROTEIN_KINASE_ATP"/>
    <property type="match status" value="1"/>
</dbReference>
<dbReference type="SUPFAM" id="SSF52058">
    <property type="entry name" value="L domain-like"/>
    <property type="match status" value="1"/>
</dbReference>
<keyword evidence="12" id="KW-0418">Kinase</keyword>
<dbReference type="GO" id="GO:0004674">
    <property type="term" value="F:protein serine/threonine kinase activity"/>
    <property type="evidence" value="ECO:0007669"/>
    <property type="project" value="UniProtKB-KW"/>
</dbReference>
<reference evidence="21 22" key="1">
    <citation type="submission" date="2024-01" db="EMBL/GenBank/DDBJ databases">
        <title>A telomere-to-telomere, gap-free genome of sweet tea (Lithocarpus litseifolius).</title>
        <authorList>
            <person name="Zhou J."/>
        </authorList>
    </citation>
    <scope>NUCLEOTIDE SEQUENCE [LARGE SCALE GENOMIC DNA]</scope>
    <source>
        <strain evidence="21">Zhou-2022a</strain>
        <tissue evidence="21">Leaf</tissue>
    </source>
</reference>
<dbReference type="EC" id="2.7.11.1" evidence="3"/>
<gene>
    <name evidence="21" type="ORF">SO802_017116</name>
</gene>
<protein>
    <recommendedName>
        <fullName evidence="3">non-specific serine/threonine protein kinase</fullName>
        <ecNumber evidence="3">2.7.11.1</ecNumber>
    </recommendedName>
</protein>
<evidence type="ECO:0000256" key="8">
    <source>
        <dbReference type="ARBA" id="ARBA00022692"/>
    </source>
</evidence>
<name>A0AAW2D1U2_9ROSI</name>
<keyword evidence="10" id="KW-0677">Repeat</keyword>
<dbReference type="InterPro" id="IPR051809">
    <property type="entry name" value="Plant_receptor-like_S/T_kinase"/>
</dbReference>
<feature type="chain" id="PRO_5043363024" description="non-specific serine/threonine protein kinase" evidence="19">
    <location>
        <begin position="36"/>
        <end position="1157"/>
    </location>
</feature>